<dbReference type="PANTHER" id="PTHR24305">
    <property type="entry name" value="CYTOCHROME P450"/>
    <property type="match status" value="1"/>
</dbReference>
<keyword evidence="5 9" id="KW-0479">Metal-binding</keyword>
<evidence type="ECO:0000256" key="2">
    <source>
        <dbReference type="ARBA" id="ARBA00005179"/>
    </source>
</evidence>
<comment type="similarity">
    <text evidence="3">Belongs to the cytochrome P450 family.</text>
</comment>
<gene>
    <name evidence="10" type="ORF">DAEQUDRAFT_675047</name>
</gene>
<dbReference type="GO" id="GO:0005506">
    <property type="term" value="F:iron ion binding"/>
    <property type="evidence" value="ECO:0007669"/>
    <property type="project" value="InterPro"/>
</dbReference>
<sequence>FIPEGVSVYVPPYVYHRDSRYFYPSPWSFWPDRWLDEKGVDEVRNQSAFIPFFAGPASCVERPLAMIEMHMVLASLVHAFDIQFAEDYDSRLWTEELQDFFTTSRGSLPVVLTARSTST</sequence>
<evidence type="ECO:0000256" key="3">
    <source>
        <dbReference type="ARBA" id="ARBA00010617"/>
    </source>
</evidence>
<dbReference type="GO" id="GO:0016705">
    <property type="term" value="F:oxidoreductase activity, acting on paired donors, with incorporation or reduction of molecular oxygen"/>
    <property type="evidence" value="ECO:0007669"/>
    <property type="project" value="InterPro"/>
</dbReference>
<dbReference type="Proteomes" id="UP000076727">
    <property type="component" value="Unassembled WGS sequence"/>
</dbReference>
<dbReference type="InterPro" id="IPR002401">
    <property type="entry name" value="Cyt_P450_E_grp-I"/>
</dbReference>
<evidence type="ECO:0000256" key="8">
    <source>
        <dbReference type="ARBA" id="ARBA00023033"/>
    </source>
</evidence>
<feature type="binding site" description="axial binding residue" evidence="9">
    <location>
        <position position="59"/>
    </location>
    <ligand>
        <name>heme</name>
        <dbReference type="ChEBI" id="CHEBI:30413"/>
    </ligand>
    <ligandPart>
        <name>Fe</name>
        <dbReference type="ChEBI" id="CHEBI:18248"/>
    </ligandPart>
</feature>
<dbReference type="OrthoDB" id="2755091at2759"/>
<evidence type="ECO:0000256" key="7">
    <source>
        <dbReference type="ARBA" id="ARBA00023004"/>
    </source>
</evidence>
<dbReference type="STRING" id="1314783.A0A165N2Y4"/>
<feature type="non-terminal residue" evidence="10">
    <location>
        <position position="1"/>
    </location>
</feature>
<keyword evidence="8" id="KW-0503">Monooxygenase</keyword>
<dbReference type="EMBL" id="KV429089">
    <property type="protein sequence ID" value="KZT66443.1"/>
    <property type="molecule type" value="Genomic_DNA"/>
</dbReference>
<keyword evidence="6" id="KW-0560">Oxidoreductase</keyword>
<keyword evidence="4 9" id="KW-0349">Heme</keyword>
<organism evidence="10 11">
    <name type="scientific">Daedalea quercina L-15889</name>
    <dbReference type="NCBI Taxonomy" id="1314783"/>
    <lineage>
        <taxon>Eukaryota</taxon>
        <taxon>Fungi</taxon>
        <taxon>Dikarya</taxon>
        <taxon>Basidiomycota</taxon>
        <taxon>Agaricomycotina</taxon>
        <taxon>Agaricomycetes</taxon>
        <taxon>Polyporales</taxon>
        <taxon>Fomitopsis</taxon>
    </lineage>
</organism>
<dbReference type="PRINTS" id="PR00463">
    <property type="entry name" value="EP450I"/>
</dbReference>
<dbReference type="SUPFAM" id="SSF48264">
    <property type="entry name" value="Cytochrome P450"/>
    <property type="match status" value="1"/>
</dbReference>
<keyword evidence="11" id="KW-1185">Reference proteome</keyword>
<proteinExistence type="inferred from homology"/>
<evidence type="ECO:0000256" key="6">
    <source>
        <dbReference type="ARBA" id="ARBA00023002"/>
    </source>
</evidence>
<keyword evidence="7 9" id="KW-0408">Iron</keyword>
<comment type="cofactor">
    <cofactor evidence="1 9">
        <name>heme</name>
        <dbReference type="ChEBI" id="CHEBI:30413"/>
    </cofactor>
</comment>
<dbReference type="Pfam" id="PF00067">
    <property type="entry name" value="p450"/>
    <property type="match status" value="1"/>
</dbReference>
<evidence type="ECO:0000256" key="9">
    <source>
        <dbReference type="PIRSR" id="PIRSR602401-1"/>
    </source>
</evidence>
<dbReference type="GO" id="GO:0020037">
    <property type="term" value="F:heme binding"/>
    <property type="evidence" value="ECO:0007669"/>
    <property type="project" value="InterPro"/>
</dbReference>
<evidence type="ECO:0000256" key="4">
    <source>
        <dbReference type="ARBA" id="ARBA00022617"/>
    </source>
</evidence>
<reference evidence="10 11" key="1">
    <citation type="journal article" date="2016" name="Mol. Biol. Evol.">
        <title>Comparative Genomics of Early-Diverging Mushroom-Forming Fungi Provides Insights into the Origins of Lignocellulose Decay Capabilities.</title>
        <authorList>
            <person name="Nagy L.G."/>
            <person name="Riley R."/>
            <person name="Tritt A."/>
            <person name="Adam C."/>
            <person name="Daum C."/>
            <person name="Floudas D."/>
            <person name="Sun H."/>
            <person name="Yadav J.S."/>
            <person name="Pangilinan J."/>
            <person name="Larsson K.H."/>
            <person name="Matsuura K."/>
            <person name="Barry K."/>
            <person name="Labutti K."/>
            <person name="Kuo R."/>
            <person name="Ohm R.A."/>
            <person name="Bhattacharya S.S."/>
            <person name="Shirouzu T."/>
            <person name="Yoshinaga Y."/>
            <person name="Martin F.M."/>
            <person name="Grigoriev I.V."/>
            <person name="Hibbett D.S."/>
        </authorList>
    </citation>
    <scope>NUCLEOTIDE SEQUENCE [LARGE SCALE GENOMIC DNA]</scope>
    <source>
        <strain evidence="10 11">L-15889</strain>
    </source>
</reference>
<dbReference type="PANTHER" id="PTHR24305:SF166">
    <property type="entry name" value="CYTOCHROME P450 12A4, MITOCHONDRIAL-RELATED"/>
    <property type="match status" value="1"/>
</dbReference>
<name>A0A165N2Y4_9APHY</name>
<dbReference type="Gene3D" id="1.10.630.10">
    <property type="entry name" value="Cytochrome P450"/>
    <property type="match status" value="1"/>
</dbReference>
<dbReference type="GO" id="GO:0004497">
    <property type="term" value="F:monooxygenase activity"/>
    <property type="evidence" value="ECO:0007669"/>
    <property type="project" value="UniProtKB-KW"/>
</dbReference>
<dbReference type="AlphaFoldDB" id="A0A165N2Y4"/>
<comment type="pathway">
    <text evidence="2">Secondary metabolite biosynthesis.</text>
</comment>
<accession>A0A165N2Y4</accession>
<evidence type="ECO:0000256" key="1">
    <source>
        <dbReference type="ARBA" id="ARBA00001971"/>
    </source>
</evidence>
<dbReference type="InterPro" id="IPR036396">
    <property type="entry name" value="Cyt_P450_sf"/>
</dbReference>
<evidence type="ECO:0000313" key="11">
    <source>
        <dbReference type="Proteomes" id="UP000076727"/>
    </source>
</evidence>
<evidence type="ECO:0000256" key="5">
    <source>
        <dbReference type="ARBA" id="ARBA00022723"/>
    </source>
</evidence>
<evidence type="ECO:0000313" key="10">
    <source>
        <dbReference type="EMBL" id="KZT66443.1"/>
    </source>
</evidence>
<dbReference type="InterPro" id="IPR050121">
    <property type="entry name" value="Cytochrome_P450_monoxygenase"/>
</dbReference>
<dbReference type="InterPro" id="IPR001128">
    <property type="entry name" value="Cyt_P450"/>
</dbReference>
<protein>
    <submittedName>
        <fullName evidence="10">Cytochrome P450</fullName>
    </submittedName>
</protein>